<organism evidence="1 2">
    <name type="scientific">Chlamydomonas eustigma</name>
    <dbReference type="NCBI Taxonomy" id="1157962"/>
    <lineage>
        <taxon>Eukaryota</taxon>
        <taxon>Viridiplantae</taxon>
        <taxon>Chlorophyta</taxon>
        <taxon>core chlorophytes</taxon>
        <taxon>Chlorophyceae</taxon>
        <taxon>CS clade</taxon>
        <taxon>Chlamydomonadales</taxon>
        <taxon>Chlamydomonadaceae</taxon>
        <taxon>Chlamydomonas</taxon>
    </lineage>
</organism>
<dbReference type="InterPro" id="IPR015943">
    <property type="entry name" value="WD40/YVTN_repeat-like_dom_sf"/>
</dbReference>
<accession>A0A250WR89</accession>
<dbReference type="Proteomes" id="UP000232323">
    <property type="component" value="Unassembled WGS sequence"/>
</dbReference>
<proteinExistence type="predicted"/>
<reference evidence="1 2" key="1">
    <citation type="submission" date="2017-08" db="EMBL/GenBank/DDBJ databases">
        <title>Acidophilic green algal genome provides insights into adaptation to an acidic environment.</title>
        <authorList>
            <person name="Hirooka S."/>
            <person name="Hirose Y."/>
            <person name="Kanesaki Y."/>
            <person name="Higuchi S."/>
            <person name="Fujiwara T."/>
            <person name="Onuma R."/>
            <person name="Era A."/>
            <person name="Ohbayashi R."/>
            <person name="Uzuka A."/>
            <person name="Nozaki H."/>
            <person name="Yoshikawa H."/>
            <person name="Miyagishima S.Y."/>
        </authorList>
    </citation>
    <scope>NUCLEOTIDE SEQUENCE [LARGE SCALE GENOMIC DNA]</scope>
    <source>
        <strain evidence="1 2">NIES-2499</strain>
    </source>
</reference>
<comment type="caution">
    <text evidence="1">The sequence shown here is derived from an EMBL/GenBank/DDBJ whole genome shotgun (WGS) entry which is preliminary data.</text>
</comment>
<evidence type="ECO:0000313" key="1">
    <source>
        <dbReference type="EMBL" id="GAX73311.1"/>
    </source>
</evidence>
<name>A0A250WR89_9CHLO</name>
<dbReference type="AlphaFoldDB" id="A0A250WR89"/>
<gene>
    <name evidence="1" type="ORF">CEUSTIGMA_g765.t1</name>
</gene>
<sequence>MATGSEGEASNKICSTSGLQTVISNVNGNSHLPLMHHPARGEQQPTLHPTCTDAAQSYTSLNAACEGGRVVFAPGLGFVVAPVTISTLLYIPSQGFFGPGAGAVEHNGVQRFVELHGHDRPVQALAVDVVCGRVVSSSESGGTWGPRSNCDVAVWDLRAGGTMAARITVHREHALQDRRPLAICGTYVAVLTENYVMDLSRDSSTVVKLYNIDRSIQQHNLKAEYCGSVTKGGYNDLNSEYSVIKAVQLSERCVVLASDGSGFNPYTWYDVYDIKTLSHVHTFQQRFQANPLDIEISPAFTLLDGMLIAANRGGCEATCTVWDLTSGDQLSQLTCHKAHVINRNEPLHLQQDSSPETLTLTRMQNELTEAQLSVEAVTDKPSCSVAAFISDRQPLAVVYQPIQDRLDEEGDAGLNFGVPETLCSLQASLDGTYLSAVTSQGALLLVDLATPMTSGESCVLRRHFVSAVSIFDGSYPAITPTDVDSEREGLHQAWKPEEGQEHSKIDKLRYDQLDQNMWREVKAVLSDVWMWEETV</sequence>
<keyword evidence="2" id="KW-1185">Reference proteome</keyword>
<evidence type="ECO:0000313" key="2">
    <source>
        <dbReference type="Proteomes" id="UP000232323"/>
    </source>
</evidence>
<dbReference type="Gene3D" id="2.130.10.10">
    <property type="entry name" value="YVTN repeat-like/Quinoprotein amine dehydrogenase"/>
    <property type="match status" value="1"/>
</dbReference>
<dbReference type="SUPFAM" id="SSF50978">
    <property type="entry name" value="WD40 repeat-like"/>
    <property type="match status" value="1"/>
</dbReference>
<protein>
    <submittedName>
        <fullName evidence="1">Uncharacterized protein</fullName>
    </submittedName>
</protein>
<dbReference type="EMBL" id="BEGY01000003">
    <property type="protein sequence ID" value="GAX73311.1"/>
    <property type="molecule type" value="Genomic_DNA"/>
</dbReference>
<dbReference type="InterPro" id="IPR036322">
    <property type="entry name" value="WD40_repeat_dom_sf"/>
</dbReference>